<evidence type="ECO:0000256" key="7">
    <source>
        <dbReference type="HAMAP-Rule" id="MF_01228"/>
    </source>
</evidence>
<dbReference type="InterPro" id="IPR009080">
    <property type="entry name" value="tRNAsynth_Ia_anticodon-bd"/>
</dbReference>
<feature type="binding site" evidence="7">
    <location>
        <position position="129"/>
    </location>
    <ligand>
        <name>Zn(2+)</name>
        <dbReference type="ChEBI" id="CHEBI:29105"/>
    </ligand>
</feature>
<dbReference type="InterPro" id="IPR023457">
    <property type="entry name" value="Met-tRNA_synth_2"/>
</dbReference>
<dbReference type="InterPro" id="IPR033911">
    <property type="entry name" value="MetRS_core"/>
</dbReference>
<name>A2C9R0_PROM3</name>
<evidence type="ECO:0000313" key="10">
    <source>
        <dbReference type="EMBL" id="ABM78220.1"/>
    </source>
</evidence>
<sequence>MMTYTITTPLYYVNDKPHLGSLYTTMASDALARFQRLEGKQVMFVTGVDEHGQKIQRTAEVNNISPQQHCDQITRSYQNLWSRWDISNDRFIRTTSHRHQLLVEAFFQRVETSGDVYLGRQQGWYCVDCEEYKDEPPQAQSPSCPIHQKPLEWRDEENLFFRLSRFQSQIEDLISQPDFIWPVSRRNEIQNFVAQGLRDFSISRIDVDWGLPVPGYPKHTFYVWFDALVGYLSALLDDGGQVRIERLVECGWPASVHLIGKDILRFHAVYWPAMLSSAGLPLPKQVFGHGFLTREGQKMGKSLGNVLDPEKLIEVCGEDAVRWYLLRDIQFGHDGDFQQKRFMDLVNNDLANTIGNLLNRTSTMARKWFEGSVPSHRNEIDYAHPLVTTAETTITIVRQSMPSMAFHDAAEAILKLAIAANVYLNETAPWSRMKTPGNEAEVADDLYSVLEACRLVGLLINPLVPSLSERLLNQLGLSIDSNDWSNSLAWGQLQSGALLPPSQPVMQRLELSSSL</sequence>
<dbReference type="SUPFAM" id="SSF52374">
    <property type="entry name" value="Nucleotidylyl transferase"/>
    <property type="match status" value="1"/>
</dbReference>
<dbReference type="EMBL" id="CP000554">
    <property type="protein sequence ID" value="ABM78220.1"/>
    <property type="molecule type" value="Genomic_DNA"/>
</dbReference>
<comment type="subunit">
    <text evidence="7">Monomer.</text>
</comment>
<dbReference type="PRINTS" id="PR01041">
    <property type="entry name" value="TRNASYNTHMET"/>
</dbReference>
<feature type="binding site" evidence="7">
    <location>
        <position position="144"/>
    </location>
    <ligand>
        <name>Zn(2+)</name>
        <dbReference type="ChEBI" id="CHEBI:29105"/>
    </ligand>
</feature>
<dbReference type="InterPro" id="IPR041872">
    <property type="entry name" value="Anticodon_Met"/>
</dbReference>
<accession>A2C9R0</accession>
<feature type="short sequence motif" description="'HIGH' region" evidence="7">
    <location>
        <begin position="11"/>
        <end position="21"/>
    </location>
</feature>
<protein>
    <recommendedName>
        <fullName evidence="7">Methionine--tRNA ligase</fullName>
        <ecNumber evidence="7">6.1.1.10</ecNumber>
    </recommendedName>
    <alternativeName>
        <fullName evidence="7">Methionyl-tRNA synthetase</fullName>
        <shortName evidence="7">MetRS</shortName>
    </alternativeName>
</protein>
<evidence type="ECO:0000256" key="4">
    <source>
        <dbReference type="ARBA" id="ARBA00022840"/>
    </source>
</evidence>
<dbReference type="AlphaFoldDB" id="A2C9R0"/>
<dbReference type="CDD" id="cd00814">
    <property type="entry name" value="MetRS_core"/>
    <property type="match status" value="1"/>
</dbReference>
<comment type="similarity">
    <text evidence="7">Belongs to the class-I aminoacyl-tRNA synthetase family. MetG type 2A subfamily.</text>
</comment>
<keyword evidence="5 7" id="KW-0648">Protein biosynthesis</keyword>
<dbReference type="InterPro" id="IPR014758">
    <property type="entry name" value="Met-tRNA_synth"/>
</dbReference>
<feature type="domain" description="Methionyl-tRNA synthetase anticodon-binding" evidence="9">
    <location>
        <begin position="374"/>
        <end position="496"/>
    </location>
</feature>
<keyword evidence="6 7" id="KW-0030">Aminoacyl-tRNA synthetase</keyword>
<keyword evidence="7" id="KW-0963">Cytoplasm</keyword>
<dbReference type="SUPFAM" id="SSF47323">
    <property type="entry name" value="Anticodon-binding domain of a subclass of class I aminoacyl-tRNA synthetases"/>
    <property type="match status" value="1"/>
</dbReference>
<evidence type="ECO:0000256" key="6">
    <source>
        <dbReference type="ARBA" id="ARBA00023146"/>
    </source>
</evidence>
<dbReference type="GO" id="GO:0046872">
    <property type="term" value="F:metal ion binding"/>
    <property type="evidence" value="ECO:0007669"/>
    <property type="project" value="UniProtKB-KW"/>
</dbReference>
<evidence type="ECO:0000256" key="1">
    <source>
        <dbReference type="ARBA" id="ARBA00003314"/>
    </source>
</evidence>
<comment type="catalytic activity">
    <reaction evidence="7">
        <text>tRNA(Met) + L-methionine + ATP = L-methionyl-tRNA(Met) + AMP + diphosphate</text>
        <dbReference type="Rhea" id="RHEA:13481"/>
        <dbReference type="Rhea" id="RHEA-COMP:9667"/>
        <dbReference type="Rhea" id="RHEA-COMP:9698"/>
        <dbReference type="ChEBI" id="CHEBI:30616"/>
        <dbReference type="ChEBI" id="CHEBI:33019"/>
        <dbReference type="ChEBI" id="CHEBI:57844"/>
        <dbReference type="ChEBI" id="CHEBI:78442"/>
        <dbReference type="ChEBI" id="CHEBI:78530"/>
        <dbReference type="ChEBI" id="CHEBI:456215"/>
        <dbReference type="EC" id="6.1.1.10"/>
    </reaction>
</comment>
<feature type="domain" description="Methionyl/Leucyl tRNA synthetase" evidence="8">
    <location>
        <begin position="5"/>
        <end position="132"/>
    </location>
</feature>
<keyword evidence="3 7" id="KW-0547">Nucleotide-binding</keyword>
<organism evidence="10 11">
    <name type="scientific">Prochlorococcus marinus (strain MIT 9303)</name>
    <dbReference type="NCBI Taxonomy" id="59922"/>
    <lineage>
        <taxon>Bacteria</taxon>
        <taxon>Bacillati</taxon>
        <taxon>Cyanobacteriota</taxon>
        <taxon>Cyanophyceae</taxon>
        <taxon>Synechococcales</taxon>
        <taxon>Prochlorococcaceae</taxon>
        <taxon>Prochlorococcus</taxon>
    </lineage>
</organism>
<comment type="caution">
    <text evidence="7">Lacks conserved residue(s) required for the propagation of feature annotation.</text>
</comment>
<keyword evidence="4 7" id="KW-0067">ATP-binding</keyword>
<dbReference type="HOGENOM" id="CLU_009710_9_4_3"/>
<comment type="cofactor">
    <cofactor evidence="7">
        <name>Zn(2+)</name>
        <dbReference type="ChEBI" id="CHEBI:29105"/>
    </cofactor>
    <text evidence="7">Binds 1 zinc ion per subunit.</text>
</comment>
<comment type="function">
    <text evidence="1 7">Is required not only for elongation of protein synthesis but also for the initiation of all mRNA translation through initiator tRNA(fMet) aminoacylation.</text>
</comment>
<comment type="subcellular location">
    <subcellularLocation>
        <location evidence="7">Cytoplasm</location>
    </subcellularLocation>
</comment>
<feature type="binding site" evidence="7">
    <location>
        <position position="147"/>
    </location>
    <ligand>
        <name>Zn(2+)</name>
        <dbReference type="ChEBI" id="CHEBI:29105"/>
    </ligand>
</feature>
<reference evidence="10 11" key="1">
    <citation type="journal article" date="2007" name="PLoS Genet.">
        <title>Patterns and implications of gene gain and loss in the evolution of Prochlorococcus.</title>
        <authorList>
            <person name="Kettler G.C."/>
            <person name="Martiny A.C."/>
            <person name="Huang K."/>
            <person name="Zucker J."/>
            <person name="Coleman M.L."/>
            <person name="Rodrigue S."/>
            <person name="Chen F."/>
            <person name="Lapidus A."/>
            <person name="Ferriera S."/>
            <person name="Johnson J."/>
            <person name="Steglich C."/>
            <person name="Church G.M."/>
            <person name="Richardson P."/>
            <person name="Chisholm S.W."/>
        </authorList>
    </citation>
    <scope>NUCLEOTIDE SEQUENCE [LARGE SCALE GENOMIC DNA]</scope>
    <source>
        <strain evidence="10 11">MIT 9303</strain>
    </source>
</reference>
<feature type="binding site" evidence="7">
    <location>
        <position position="126"/>
    </location>
    <ligand>
        <name>Zn(2+)</name>
        <dbReference type="ChEBI" id="CHEBI:29105"/>
    </ligand>
</feature>
<dbReference type="Gene3D" id="1.10.730.10">
    <property type="entry name" value="Isoleucyl-tRNA Synthetase, Domain 1"/>
    <property type="match status" value="1"/>
</dbReference>
<keyword evidence="7" id="KW-0479">Metal-binding</keyword>
<dbReference type="Gene3D" id="2.170.220.10">
    <property type="match status" value="1"/>
</dbReference>
<evidence type="ECO:0000259" key="8">
    <source>
        <dbReference type="Pfam" id="PF09334"/>
    </source>
</evidence>
<dbReference type="STRING" id="59922.P9303_14741"/>
<gene>
    <name evidence="7 10" type="primary">metG</name>
    <name evidence="10" type="ordered locus">P9303_14741</name>
</gene>
<dbReference type="Pfam" id="PF09334">
    <property type="entry name" value="tRNA-synt_1g"/>
    <property type="match status" value="2"/>
</dbReference>
<dbReference type="KEGG" id="pmf:P9303_14741"/>
<dbReference type="InterPro" id="IPR015413">
    <property type="entry name" value="Methionyl/Leucyl_tRNA_Synth"/>
</dbReference>
<evidence type="ECO:0000256" key="2">
    <source>
        <dbReference type="ARBA" id="ARBA00022598"/>
    </source>
</evidence>
<dbReference type="GO" id="GO:0004825">
    <property type="term" value="F:methionine-tRNA ligase activity"/>
    <property type="evidence" value="ECO:0007669"/>
    <property type="project" value="UniProtKB-UniRule"/>
</dbReference>
<dbReference type="InterPro" id="IPR014729">
    <property type="entry name" value="Rossmann-like_a/b/a_fold"/>
</dbReference>
<feature type="domain" description="Methionyl/Leucyl tRNA synthetase" evidence="8">
    <location>
        <begin position="135"/>
        <end position="361"/>
    </location>
</feature>
<dbReference type="Gene3D" id="3.40.50.620">
    <property type="entry name" value="HUPs"/>
    <property type="match status" value="1"/>
</dbReference>
<keyword evidence="7" id="KW-0862">Zinc</keyword>
<dbReference type="NCBIfam" id="TIGR00398">
    <property type="entry name" value="metG"/>
    <property type="match status" value="1"/>
</dbReference>
<dbReference type="PANTHER" id="PTHR43326:SF1">
    <property type="entry name" value="METHIONINE--TRNA LIGASE, MITOCHONDRIAL"/>
    <property type="match status" value="1"/>
</dbReference>
<keyword evidence="2 7" id="KW-0436">Ligase</keyword>
<proteinExistence type="inferred from homology"/>
<evidence type="ECO:0000259" key="9">
    <source>
        <dbReference type="Pfam" id="PF19303"/>
    </source>
</evidence>
<evidence type="ECO:0000313" key="11">
    <source>
        <dbReference type="Proteomes" id="UP000002274"/>
    </source>
</evidence>
<dbReference type="GO" id="GO:0005737">
    <property type="term" value="C:cytoplasm"/>
    <property type="evidence" value="ECO:0007669"/>
    <property type="project" value="UniProtKB-SubCell"/>
</dbReference>
<dbReference type="EC" id="6.1.1.10" evidence="7"/>
<dbReference type="Pfam" id="PF19303">
    <property type="entry name" value="Anticodon_3"/>
    <property type="match status" value="1"/>
</dbReference>
<dbReference type="CDD" id="cd07957">
    <property type="entry name" value="Anticodon_Ia_Met"/>
    <property type="match status" value="1"/>
</dbReference>
<feature type="short sequence motif" description="'KMSKS' region" evidence="7">
    <location>
        <begin position="298"/>
        <end position="302"/>
    </location>
</feature>
<dbReference type="Proteomes" id="UP000002274">
    <property type="component" value="Chromosome"/>
</dbReference>
<dbReference type="GO" id="GO:0005524">
    <property type="term" value="F:ATP binding"/>
    <property type="evidence" value="ECO:0007669"/>
    <property type="project" value="UniProtKB-UniRule"/>
</dbReference>
<evidence type="ECO:0000256" key="3">
    <source>
        <dbReference type="ARBA" id="ARBA00022741"/>
    </source>
</evidence>
<evidence type="ECO:0000256" key="5">
    <source>
        <dbReference type="ARBA" id="ARBA00022917"/>
    </source>
</evidence>
<dbReference type="PANTHER" id="PTHR43326">
    <property type="entry name" value="METHIONYL-TRNA SYNTHETASE"/>
    <property type="match status" value="1"/>
</dbReference>
<dbReference type="GO" id="GO:0006431">
    <property type="term" value="P:methionyl-tRNA aminoacylation"/>
    <property type="evidence" value="ECO:0007669"/>
    <property type="project" value="UniProtKB-UniRule"/>
</dbReference>
<dbReference type="HAMAP" id="MF_01228">
    <property type="entry name" value="Met_tRNA_synth_type2"/>
    <property type="match status" value="1"/>
</dbReference>